<dbReference type="GeneID" id="69964188"/>
<gene>
    <name evidence="4" type="ORF">C9I88_05005</name>
    <name evidence="5" type="ORF">C9J52_03520</name>
</gene>
<dbReference type="Proteomes" id="UP000241954">
    <property type="component" value="Unassembled WGS sequence"/>
</dbReference>
<dbReference type="AlphaFoldDB" id="A0A0D8PZ69"/>
<dbReference type="Proteomes" id="UP000241190">
    <property type="component" value="Unassembled WGS sequence"/>
</dbReference>
<proteinExistence type="predicted"/>
<feature type="modified residue" description="4-aspartylphosphate" evidence="2">
    <location>
        <position position="61"/>
    </location>
</feature>
<evidence type="ECO:0000313" key="5">
    <source>
        <dbReference type="EMBL" id="PSW99078.1"/>
    </source>
</evidence>
<dbReference type="EMBL" id="PYLW01000003">
    <property type="protein sequence ID" value="PSV98786.1"/>
    <property type="molecule type" value="Genomic_DNA"/>
</dbReference>
<dbReference type="EMBL" id="PYOP01000004">
    <property type="protein sequence ID" value="PSW99078.1"/>
    <property type="molecule type" value="Genomic_DNA"/>
</dbReference>
<accession>A0A0D8PZ69</accession>
<evidence type="ECO:0000256" key="1">
    <source>
        <dbReference type="ARBA" id="ARBA00022553"/>
    </source>
</evidence>
<evidence type="ECO:0000313" key="4">
    <source>
        <dbReference type="EMBL" id="PSV98786.1"/>
    </source>
</evidence>
<dbReference type="STRING" id="56192.UB38_15670"/>
<dbReference type="PANTHER" id="PTHR44591">
    <property type="entry name" value="STRESS RESPONSE REGULATOR PROTEIN 1"/>
    <property type="match status" value="1"/>
</dbReference>
<reference evidence="4 7" key="1">
    <citation type="submission" date="2018-01" db="EMBL/GenBank/DDBJ databases">
        <title>Whole genome sequencing of Histamine producing bacteria.</title>
        <authorList>
            <person name="Butler K."/>
        </authorList>
    </citation>
    <scope>NUCLEOTIDE SEQUENCE [LARGE SCALE GENOMIC DNA]</scope>
    <source>
        <strain evidence="5 6">ATCC 51761</strain>
        <strain evidence="4 7">NCIMB 13481</strain>
    </source>
</reference>
<dbReference type="SUPFAM" id="SSF52172">
    <property type="entry name" value="CheY-like"/>
    <property type="match status" value="1"/>
</dbReference>
<evidence type="ECO:0000259" key="3">
    <source>
        <dbReference type="PROSITE" id="PS50110"/>
    </source>
</evidence>
<dbReference type="Gene3D" id="3.40.50.2300">
    <property type="match status" value="1"/>
</dbReference>
<dbReference type="PROSITE" id="PS50110">
    <property type="entry name" value="RESPONSE_REGULATORY"/>
    <property type="match status" value="1"/>
</dbReference>
<comment type="caution">
    <text evidence="4">The sequence shown here is derived from an EMBL/GenBank/DDBJ whole genome shotgun (WGS) entry which is preliminary data.</text>
</comment>
<dbReference type="Pfam" id="PF00072">
    <property type="entry name" value="Response_reg"/>
    <property type="match status" value="1"/>
</dbReference>
<evidence type="ECO:0000313" key="7">
    <source>
        <dbReference type="Proteomes" id="UP000241954"/>
    </source>
</evidence>
<keyword evidence="1 2" id="KW-0597">Phosphoprotein</keyword>
<dbReference type="InterPro" id="IPR050595">
    <property type="entry name" value="Bact_response_regulator"/>
</dbReference>
<name>A0A0D8PZ69_9GAMM</name>
<organism evidence="4 7">
    <name type="scientific">Photobacterium iliopiscarium</name>
    <dbReference type="NCBI Taxonomy" id="56192"/>
    <lineage>
        <taxon>Bacteria</taxon>
        <taxon>Pseudomonadati</taxon>
        <taxon>Pseudomonadota</taxon>
        <taxon>Gammaproteobacteria</taxon>
        <taxon>Vibrionales</taxon>
        <taxon>Vibrionaceae</taxon>
        <taxon>Photobacterium</taxon>
    </lineage>
</organism>
<dbReference type="RefSeq" id="WP_045036669.1">
    <property type="nucleotide sequence ID" value="NZ_CAMQYU010000037.1"/>
</dbReference>
<keyword evidence="6" id="KW-1185">Reference proteome</keyword>
<dbReference type="SMART" id="SM00448">
    <property type="entry name" value="REC"/>
    <property type="match status" value="1"/>
</dbReference>
<dbReference type="InterPro" id="IPR001789">
    <property type="entry name" value="Sig_transdc_resp-reg_receiver"/>
</dbReference>
<dbReference type="GO" id="GO:0000160">
    <property type="term" value="P:phosphorelay signal transduction system"/>
    <property type="evidence" value="ECO:0007669"/>
    <property type="project" value="InterPro"/>
</dbReference>
<evidence type="ECO:0000313" key="6">
    <source>
        <dbReference type="Proteomes" id="UP000241190"/>
    </source>
</evidence>
<feature type="domain" description="Response regulatory" evidence="3">
    <location>
        <begin position="5"/>
        <end position="129"/>
    </location>
</feature>
<dbReference type="PANTHER" id="PTHR44591:SF3">
    <property type="entry name" value="RESPONSE REGULATORY DOMAIN-CONTAINING PROTEIN"/>
    <property type="match status" value="1"/>
</dbReference>
<sequence>MEKITIICVDDQREVLSAVLKDLAEFEPSFLLEDCESADEALALMDELDAEGEFIGVIISDHVMPGKSGVELLTLVANDNRFIHTKKVLLTGQATQQDTIAAINKARIESYFEKPWDTEVLVNCVRTLVTEYIFDMGLDYTLWGDVIDNATVLRRLR</sequence>
<dbReference type="InterPro" id="IPR011006">
    <property type="entry name" value="CheY-like_superfamily"/>
</dbReference>
<protein>
    <submittedName>
        <fullName evidence="4">Response regulator</fullName>
    </submittedName>
</protein>
<evidence type="ECO:0000256" key="2">
    <source>
        <dbReference type="PROSITE-ProRule" id="PRU00169"/>
    </source>
</evidence>